<sequence>MVLRKKVTVSHLTRPLAPDYTCSRCSRQTRVRPLIPREVIDMCHACTSVASREPQIWVGKDKAFTFDHVFDCPTPQERVYDTCVKALVEGCFDGYNATVLAYGQTGSGKTYTMGTGYGLNLNEHERGVIPRAVDHLFAGIARRQAEAREKGAPVPDFKVHVQFMELYNEEIFDLLNSGKDDRVIKCLESGALSRTTASTAMNVQSSRSHAIFTLHIKQQRVVTVPLMEGADEEDGGEGEASTLSEFETLTAKFHFVDLAGSERLKRTGATGDRAKEGISINCGLLALGNVISALGDASGKISHVPYRDSKLTRLLQDSLGGNSRTLMIACVSPCDRDFMETLNTLRYANRAKNIKNKITVNQDKSSQTIALLRREIQDLQLELMEYKQ</sequence>
<protein>
    <submittedName>
        <fullName evidence="1">Uncharacterized protein</fullName>
    </submittedName>
</protein>
<feature type="non-terminal residue" evidence="1">
    <location>
        <position position="388"/>
    </location>
</feature>
<proteinExistence type="predicted"/>
<keyword evidence="2" id="KW-1185">Reference proteome</keyword>
<comment type="caution">
    <text evidence="1">The sequence shown here is derived from an EMBL/GenBank/DDBJ whole genome shotgun (WGS) entry which is preliminary data.</text>
</comment>
<evidence type="ECO:0000313" key="2">
    <source>
        <dbReference type="Proteomes" id="UP000805193"/>
    </source>
</evidence>
<dbReference type="Proteomes" id="UP000805193">
    <property type="component" value="Unassembled WGS sequence"/>
</dbReference>
<reference evidence="1 2" key="1">
    <citation type="journal article" date="2020" name="Cell">
        <title>Large-Scale Comparative Analyses of Tick Genomes Elucidate Their Genetic Diversity and Vector Capacities.</title>
        <authorList>
            <consortium name="Tick Genome and Microbiome Consortium (TIGMIC)"/>
            <person name="Jia N."/>
            <person name="Wang J."/>
            <person name="Shi W."/>
            <person name="Du L."/>
            <person name="Sun Y."/>
            <person name="Zhan W."/>
            <person name="Jiang J.F."/>
            <person name="Wang Q."/>
            <person name="Zhang B."/>
            <person name="Ji P."/>
            <person name="Bell-Sakyi L."/>
            <person name="Cui X.M."/>
            <person name="Yuan T.T."/>
            <person name="Jiang B.G."/>
            <person name="Yang W.F."/>
            <person name="Lam T.T."/>
            <person name="Chang Q.C."/>
            <person name="Ding S.J."/>
            <person name="Wang X.J."/>
            <person name="Zhu J.G."/>
            <person name="Ruan X.D."/>
            <person name="Zhao L."/>
            <person name="Wei J.T."/>
            <person name="Ye R.Z."/>
            <person name="Que T.C."/>
            <person name="Du C.H."/>
            <person name="Zhou Y.H."/>
            <person name="Cheng J.X."/>
            <person name="Dai P.F."/>
            <person name="Guo W.B."/>
            <person name="Han X.H."/>
            <person name="Huang E.J."/>
            <person name="Li L.F."/>
            <person name="Wei W."/>
            <person name="Gao Y.C."/>
            <person name="Liu J.Z."/>
            <person name="Shao H.Z."/>
            <person name="Wang X."/>
            <person name="Wang C.C."/>
            <person name="Yang T.C."/>
            <person name="Huo Q.B."/>
            <person name="Li W."/>
            <person name="Chen H.Y."/>
            <person name="Chen S.E."/>
            <person name="Zhou L.G."/>
            <person name="Ni X.B."/>
            <person name="Tian J.H."/>
            <person name="Sheng Y."/>
            <person name="Liu T."/>
            <person name="Pan Y.S."/>
            <person name="Xia L.Y."/>
            <person name="Li J."/>
            <person name="Zhao F."/>
            <person name="Cao W.C."/>
        </authorList>
    </citation>
    <scope>NUCLEOTIDE SEQUENCE [LARGE SCALE GENOMIC DNA]</scope>
    <source>
        <strain evidence="1">Iper-2018</strain>
    </source>
</reference>
<evidence type="ECO:0000313" key="1">
    <source>
        <dbReference type="EMBL" id="KAG0424261.1"/>
    </source>
</evidence>
<accession>A0AC60PUS2</accession>
<gene>
    <name evidence="1" type="ORF">HPB47_028510</name>
</gene>
<organism evidence="1 2">
    <name type="scientific">Ixodes persulcatus</name>
    <name type="common">Taiga tick</name>
    <dbReference type="NCBI Taxonomy" id="34615"/>
    <lineage>
        <taxon>Eukaryota</taxon>
        <taxon>Metazoa</taxon>
        <taxon>Ecdysozoa</taxon>
        <taxon>Arthropoda</taxon>
        <taxon>Chelicerata</taxon>
        <taxon>Arachnida</taxon>
        <taxon>Acari</taxon>
        <taxon>Parasitiformes</taxon>
        <taxon>Ixodida</taxon>
        <taxon>Ixodoidea</taxon>
        <taxon>Ixodidae</taxon>
        <taxon>Ixodinae</taxon>
        <taxon>Ixodes</taxon>
    </lineage>
</organism>
<dbReference type="EMBL" id="JABSTQ010009996">
    <property type="protein sequence ID" value="KAG0424261.1"/>
    <property type="molecule type" value="Genomic_DNA"/>
</dbReference>
<name>A0AC60PUS2_IXOPE</name>